<dbReference type="OrthoDB" id="9760364at2"/>
<dbReference type="Pfam" id="PF00690">
    <property type="entry name" value="Cation_ATPase_N"/>
    <property type="match status" value="1"/>
</dbReference>
<dbReference type="KEGG" id="spoa:EQM13_00075"/>
<dbReference type="InterPro" id="IPR018303">
    <property type="entry name" value="ATPase_P-typ_P_site"/>
</dbReference>
<dbReference type="Gene3D" id="3.40.50.1000">
    <property type="entry name" value="HAD superfamily/HAD-like"/>
    <property type="match status" value="1"/>
</dbReference>
<dbReference type="EC" id="7.2.2.14" evidence="4"/>
<comment type="function">
    <text evidence="1">Mediates magnesium influx to the cytosol.</text>
</comment>
<comment type="subcellular location">
    <subcellularLocation>
        <location evidence="2">Cell inner membrane</location>
        <topology evidence="2">Multi-pass membrane protein</topology>
    </subcellularLocation>
</comment>
<feature type="transmembrane region" description="Helical" evidence="18">
    <location>
        <begin position="100"/>
        <end position="120"/>
    </location>
</feature>
<dbReference type="GO" id="GO:0005524">
    <property type="term" value="F:ATP binding"/>
    <property type="evidence" value="ECO:0007669"/>
    <property type="project" value="UniProtKB-KW"/>
</dbReference>
<dbReference type="InterPro" id="IPR059000">
    <property type="entry name" value="ATPase_P-type_domA"/>
</dbReference>
<dbReference type="InterPro" id="IPR023298">
    <property type="entry name" value="ATPase_P-typ_TM_dom_sf"/>
</dbReference>
<protein>
    <recommendedName>
        <fullName evidence="5">Magnesium-transporting ATPase, P-type 1</fullName>
        <ecNumber evidence="4">7.2.2.14</ecNumber>
    </recommendedName>
    <alternativeName>
        <fullName evidence="16">Mg(2+) transport ATPase, P-type 1</fullName>
    </alternativeName>
</protein>
<evidence type="ECO:0000259" key="19">
    <source>
        <dbReference type="SMART" id="SM00831"/>
    </source>
</evidence>
<keyword evidence="9 18" id="KW-0812">Transmembrane</keyword>
<reference evidence="21" key="1">
    <citation type="submission" date="2019-01" db="EMBL/GenBank/DDBJ databases">
        <title>Draft genomes of a novel of Sporanaerobacter strains.</title>
        <authorList>
            <person name="Ma S."/>
        </authorList>
    </citation>
    <scope>NUCLEOTIDE SEQUENCE [LARGE SCALE GENOMIC DNA]</scope>
    <source>
        <strain evidence="21">NJN-17</strain>
    </source>
</reference>
<dbReference type="SFLD" id="SFLDF00027">
    <property type="entry name" value="p-type_atpase"/>
    <property type="match status" value="1"/>
</dbReference>
<dbReference type="GO" id="GO:0015444">
    <property type="term" value="F:P-type magnesium transporter activity"/>
    <property type="evidence" value="ECO:0007669"/>
    <property type="project" value="UniProtKB-EC"/>
</dbReference>
<feature type="transmembrane region" description="Helical" evidence="18">
    <location>
        <begin position="292"/>
        <end position="310"/>
    </location>
</feature>
<dbReference type="InterPro" id="IPR008250">
    <property type="entry name" value="ATPase_P-typ_transduc_dom_A_sf"/>
</dbReference>
<dbReference type="Pfam" id="PF13246">
    <property type="entry name" value="Cation_ATPase"/>
    <property type="match status" value="1"/>
</dbReference>
<proteinExistence type="inferred from homology"/>
<dbReference type="SUPFAM" id="SSF81665">
    <property type="entry name" value="Calcium ATPase, transmembrane domain M"/>
    <property type="match status" value="1"/>
</dbReference>
<dbReference type="InterPro" id="IPR006415">
    <property type="entry name" value="P-type_ATPase_IIIB"/>
</dbReference>
<evidence type="ECO:0000256" key="3">
    <source>
        <dbReference type="ARBA" id="ARBA00008746"/>
    </source>
</evidence>
<feature type="transmembrane region" description="Helical" evidence="18">
    <location>
        <begin position="75"/>
        <end position="94"/>
    </location>
</feature>
<evidence type="ECO:0000256" key="13">
    <source>
        <dbReference type="ARBA" id="ARBA00022967"/>
    </source>
</evidence>
<dbReference type="NCBIfam" id="NF011702">
    <property type="entry name" value="PRK15122.1"/>
    <property type="match status" value="1"/>
</dbReference>
<sequence>MKNINFKKISAITENLYKYSQKEIKDILNEFGTSLDGITDEEAAERLEKYGENVITYEKDTPWFVYLAKSFVDPFILVLAIIAFVSFITDVLFAKPGQKNWITLFIILTMIIISATLRFIQEYKSAIESDKLKQAVNTTTAIVRKDKGKRETYITEVVPGDIIHLAAGDMVPADMRIISCKDLFISQSALTGESEPVEKYVSPIKNINKGIADLDNICLMGTNVISGTAVAVVLSTGNDTYFGSMSKSLVGQRGKTSFERGVNSVSLLLIKFMLIMVPIVFLINGITKGDWLQAFLFSVSIAVGLTPEMLPTIVTTNLSKGAISLSKHKIIVKRLNSIQNFGAMDVLCTDKTGTLTLDKIVLEKHLDVSGNENDRVLRHAYLNSYYQTGLKNLMDLAVIEYGDKLGFNNLINKYKKIDEIPFDFVRRRMSVVVISENNKRQLVTKGAIEEMLSVCTLVELDEKVVPLTDEIKTKVSKMVSDLNKDGMRVLAIAQKNDIPDENNFSVQDEKDMVLMGYIGFLDPPKDSASAAIKALQYNGVRIKILTGDNEIVTRKICKDVGIPAENIKLGIDIDKMSDEELSKEAESTDVFAKLSPIQKSKIINILQKNGHVVGYMGDGINDAAALKESDVGISVDTGVDIAKESADIILLQKDLMVLEQGVLEGRRVFGNIIKYIKMATSSNFGNVFSVLIASAFLPFLPMLPIQLLVQNLLYSISQLSIPWDSMDEEYLKVPREWNANDIGKFMIRIGPISSIFDIVTFIIMWYVFKTNSVESQSLFQSGWFIEGLLSQTLIVHMIRTKKIPFIQSRATKPVLTLTIIIMIIGISIPFTTFGNYIEFVPLPLKYFLWLGIILLSYCMSIQIAKNIYIKKFNSWL</sequence>
<evidence type="ECO:0000256" key="1">
    <source>
        <dbReference type="ARBA" id="ARBA00003954"/>
    </source>
</evidence>
<accession>A0A410Q7W9</accession>
<evidence type="ECO:0000256" key="9">
    <source>
        <dbReference type="ARBA" id="ARBA00022692"/>
    </source>
</evidence>
<dbReference type="EMBL" id="CP035282">
    <property type="protein sequence ID" value="QAT60079.1"/>
    <property type="molecule type" value="Genomic_DNA"/>
</dbReference>
<keyword evidence="8" id="KW-0597">Phosphoprotein</keyword>
<evidence type="ECO:0000256" key="6">
    <source>
        <dbReference type="ARBA" id="ARBA00022475"/>
    </source>
</evidence>
<feature type="transmembrane region" description="Helical" evidence="18">
    <location>
        <begin position="846"/>
        <end position="864"/>
    </location>
</feature>
<dbReference type="Gene3D" id="2.70.150.10">
    <property type="entry name" value="Calcium-transporting ATPase, cytoplasmic transduction domain A"/>
    <property type="match status" value="1"/>
</dbReference>
<keyword evidence="21" id="KW-1185">Reference proteome</keyword>
<dbReference type="Gene3D" id="1.20.1110.10">
    <property type="entry name" value="Calcium-transporting ATPase, transmembrane domain"/>
    <property type="match status" value="1"/>
</dbReference>
<dbReference type="Gene3D" id="3.40.1110.10">
    <property type="entry name" value="Calcium-transporting ATPase, cytoplasmic domain N"/>
    <property type="match status" value="1"/>
</dbReference>
<dbReference type="AlphaFoldDB" id="A0A410Q7W9"/>
<evidence type="ECO:0000256" key="8">
    <source>
        <dbReference type="ARBA" id="ARBA00022553"/>
    </source>
</evidence>
<dbReference type="InterPro" id="IPR001757">
    <property type="entry name" value="P_typ_ATPase"/>
</dbReference>
<dbReference type="PRINTS" id="PR01836">
    <property type="entry name" value="MGATPASE"/>
</dbReference>
<keyword evidence="14 18" id="KW-1133">Transmembrane helix</keyword>
<dbReference type="SMART" id="SM00831">
    <property type="entry name" value="Cation_ATPase_N"/>
    <property type="match status" value="1"/>
</dbReference>
<evidence type="ECO:0000256" key="4">
    <source>
        <dbReference type="ARBA" id="ARBA00012786"/>
    </source>
</evidence>
<dbReference type="RefSeq" id="WP_128751577.1">
    <property type="nucleotide sequence ID" value="NZ_CP035282.1"/>
</dbReference>
<keyword evidence="11" id="KW-0067">ATP-binding</keyword>
<keyword evidence="6" id="KW-1003">Cell membrane</keyword>
<evidence type="ECO:0000256" key="12">
    <source>
        <dbReference type="ARBA" id="ARBA00022842"/>
    </source>
</evidence>
<organism evidence="20 21">
    <name type="scientific">Acidilutibacter cellobiosedens</name>
    <dbReference type="NCBI Taxonomy" id="2507161"/>
    <lineage>
        <taxon>Bacteria</taxon>
        <taxon>Bacillati</taxon>
        <taxon>Bacillota</taxon>
        <taxon>Tissierellia</taxon>
        <taxon>Tissierellales</taxon>
        <taxon>Acidilutibacteraceae</taxon>
        <taxon>Acidilutibacter</taxon>
    </lineage>
</organism>
<dbReference type="InterPro" id="IPR044492">
    <property type="entry name" value="P_typ_ATPase_HD_dom"/>
</dbReference>
<dbReference type="PANTHER" id="PTHR42861">
    <property type="entry name" value="CALCIUM-TRANSPORTING ATPASE"/>
    <property type="match status" value="1"/>
</dbReference>
<dbReference type="NCBIfam" id="TIGR01494">
    <property type="entry name" value="ATPase_P-type"/>
    <property type="match status" value="2"/>
</dbReference>
<dbReference type="SFLD" id="SFLDS00003">
    <property type="entry name" value="Haloacid_Dehalogenase"/>
    <property type="match status" value="1"/>
</dbReference>
<evidence type="ECO:0000256" key="5">
    <source>
        <dbReference type="ARBA" id="ARBA00013555"/>
    </source>
</evidence>
<evidence type="ECO:0000256" key="16">
    <source>
        <dbReference type="ARBA" id="ARBA00029806"/>
    </source>
</evidence>
<feature type="transmembrane region" description="Helical" evidence="18">
    <location>
        <begin position="684"/>
        <end position="701"/>
    </location>
</feature>
<dbReference type="InterPro" id="IPR004014">
    <property type="entry name" value="ATPase_P-typ_cation-transptr_N"/>
</dbReference>
<dbReference type="SUPFAM" id="SSF81653">
    <property type="entry name" value="Calcium ATPase, transduction domain A"/>
    <property type="match status" value="1"/>
</dbReference>
<evidence type="ECO:0000256" key="14">
    <source>
        <dbReference type="ARBA" id="ARBA00022989"/>
    </source>
</evidence>
<dbReference type="Proteomes" id="UP000287969">
    <property type="component" value="Chromosome"/>
</dbReference>
<dbReference type="SUPFAM" id="SSF81660">
    <property type="entry name" value="Metal cation-transporting ATPase, ATP-binding domain N"/>
    <property type="match status" value="1"/>
</dbReference>
<dbReference type="GO" id="GO:0005886">
    <property type="term" value="C:plasma membrane"/>
    <property type="evidence" value="ECO:0007669"/>
    <property type="project" value="UniProtKB-SubCell"/>
</dbReference>
<feature type="transmembrane region" description="Helical" evidence="18">
    <location>
        <begin position="745"/>
        <end position="768"/>
    </location>
</feature>
<evidence type="ECO:0000256" key="18">
    <source>
        <dbReference type="SAM" id="Phobius"/>
    </source>
</evidence>
<dbReference type="InterPro" id="IPR023214">
    <property type="entry name" value="HAD_sf"/>
</dbReference>
<dbReference type="NCBIfam" id="TIGR01524">
    <property type="entry name" value="ATPase-IIIB_Mg"/>
    <property type="match status" value="1"/>
</dbReference>
<dbReference type="CDD" id="cd02077">
    <property type="entry name" value="P-type_ATPase_Mg"/>
    <property type="match status" value="1"/>
</dbReference>
<dbReference type="Pfam" id="PF00689">
    <property type="entry name" value="Cation_ATPase_C"/>
    <property type="match status" value="1"/>
</dbReference>
<feature type="transmembrane region" description="Helical" evidence="18">
    <location>
        <begin position="265"/>
        <end position="286"/>
    </location>
</feature>
<evidence type="ECO:0000256" key="11">
    <source>
        <dbReference type="ARBA" id="ARBA00022840"/>
    </source>
</evidence>
<comment type="similarity">
    <text evidence="3">Belongs to the cation transport ATPase (P-type) (TC 3.A.3) family. Type IIIB subfamily.</text>
</comment>
<dbReference type="SFLD" id="SFLDG00002">
    <property type="entry name" value="C1.7:_P-type_atpase_like"/>
    <property type="match status" value="1"/>
</dbReference>
<dbReference type="InterPro" id="IPR006068">
    <property type="entry name" value="ATPase_P-typ_cation-transptr_C"/>
</dbReference>
<comment type="catalytic activity">
    <reaction evidence="17">
        <text>Mg(2+)(out) + ATP + H2O = Mg(2+)(in) + ADP + phosphate + H(+)</text>
        <dbReference type="Rhea" id="RHEA:10260"/>
        <dbReference type="ChEBI" id="CHEBI:15377"/>
        <dbReference type="ChEBI" id="CHEBI:15378"/>
        <dbReference type="ChEBI" id="CHEBI:18420"/>
        <dbReference type="ChEBI" id="CHEBI:30616"/>
        <dbReference type="ChEBI" id="CHEBI:43474"/>
        <dbReference type="ChEBI" id="CHEBI:456216"/>
        <dbReference type="EC" id="7.2.2.14"/>
    </reaction>
</comment>
<evidence type="ECO:0000256" key="2">
    <source>
        <dbReference type="ARBA" id="ARBA00004429"/>
    </source>
</evidence>
<keyword evidence="10" id="KW-0547">Nucleotide-binding</keyword>
<evidence type="ECO:0000313" key="21">
    <source>
        <dbReference type="Proteomes" id="UP000287969"/>
    </source>
</evidence>
<dbReference type="InterPro" id="IPR023299">
    <property type="entry name" value="ATPase_P-typ_cyto_dom_N"/>
</dbReference>
<dbReference type="Pfam" id="PF00122">
    <property type="entry name" value="E1-E2_ATPase"/>
    <property type="match status" value="1"/>
</dbReference>
<dbReference type="InterPro" id="IPR036412">
    <property type="entry name" value="HAD-like_sf"/>
</dbReference>
<keyword evidence="15 18" id="KW-0472">Membrane</keyword>
<evidence type="ECO:0000256" key="7">
    <source>
        <dbReference type="ARBA" id="ARBA00022519"/>
    </source>
</evidence>
<keyword evidence="12" id="KW-0460">Magnesium</keyword>
<evidence type="ECO:0000313" key="20">
    <source>
        <dbReference type="EMBL" id="QAT60079.1"/>
    </source>
</evidence>
<evidence type="ECO:0000256" key="15">
    <source>
        <dbReference type="ARBA" id="ARBA00023136"/>
    </source>
</evidence>
<dbReference type="PROSITE" id="PS00154">
    <property type="entry name" value="ATPASE_E1_E2"/>
    <property type="match status" value="1"/>
</dbReference>
<feature type="domain" description="Cation-transporting P-type ATPase N-terminal" evidence="19">
    <location>
        <begin position="18"/>
        <end position="91"/>
    </location>
</feature>
<keyword evidence="13" id="KW-1278">Translocase</keyword>
<evidence type="ECO:0000256" key="17">
    <source>
        <dbReference type="ARBA" id="ARBA00047295"/>
    </source>
</evidence>
<dbReference type="GO" id="GO:0016887">
    <property type="term" value="F:ATP hydrolysis activity"/>
    <property type="evidence" value="ECO:0007669"/>
    <property type="project" value="InterPro"/>
</dbReference>
<gene>
    <name evidence="20" type="primary">mgtA</name>
    <name evidence="20" type="ORF">EQM13_00075</name>
</gene>
<feature type="transmembrane region" description="Helical" evidence="18">
    <location>
        <begin position="810"/>
        <end position="834"/>
    </location>
</feature>
<name>A0A410Q7W9_9FIRM</name>
<keyword evidence="7" id="KW-0997">Cell inner membrane</keyword>
<dbReference type="SUPFAM" id="SSF56784">
    <property type="entry name" value="HAD-like"/>
    <property type="match status" value="1"/>
</dbReference>
<evidence type="ECO:0000256" key="10">
    <source>
        <dbReference type="ARBA" id="ARBA00022741"/>
    </source>
</evidence>